<dbReference type="InterPro" id="IPR041916">
    <property type="entry name" value="Anti_sigma_zinc_sf"/>
</dbReference>
<dbReference type="RefSeq" id="WP_199045661.1">
    <property type="nucleotide sequence ID" value="NZ_JAELXT010000001.1"/>
</dbReference>
<evidence type="ECO:0000313" key="1">
    <source>
        <dbReference type="EMBL" id="MBJ6123845.1"/>
    </source>
</evidence>
<name>A0ABS0XVT5_9HYPH</name>
<dbReference type="Gene3D" id="1.10.10.1320">
    <property type="entry name" value="Anti-sigma factor, zinc-finger domain"/>
    <property type="match status" value="1"/>
</dbReference>
<dbReference type="Proteomes" id="UP000620670">
    <property type="component" value="Unassembled WGS sequence"/>
</dbReference>
<organism evidence="1 2">
    <name type="scientific">Microvirga splendida</name>
    <dbReference type="NCBI Taxonomy" id="2795727"/>
    <lineage>
        <taxon>Bacteria</taxon>
        <taxon>Pseudomonadati</taxon>
        <taxon>Pseudomonadota</taxon>
        <taxon>Alphaproteobacteria</taxon>
        <taxon>Hyphomicrobiales</taxon>
        <taxon>Methylobacteriaceae</taxon>
        <taxon>Microvirga</taxon>
    </lineage>
</organism>
<dbReference type="EMBL" id="JAELXT010000001">
    <property type="protein sequence ID" value="MBJ6123845.1"/>
    <property type="molecule type" value="Genomic_DNA"/>
</dbReference>
<comment type="caution">
    <text evidence="1">The sequence shown here is derived from an EMBL/GenBank/DDBJ whole genome shotgun (WGS) entry which is preliminary data.</text>
</comment>
<evidence type="ECO:0008006" key="3">
    <source>
        <dbReference type="Google" id="ProtNLM"/>
    </source>
</evidence>
<protein>
    <recommendedName>
        <fullName evidence="3">Anti-sigma factor</fullName>
    </recommendedName>
</protein>
<evidence type="ECO:0000313" key="2">
    <source>
        <dbReference type="Proteomes" id="UP000620670"/>
    </source>
</evidence>
<reference evidence="2" key="1">
    <citation type="submission" date="2020-12" db="EMBL/GenBank/DDBJ databases">
        <title>Hymenobacter sp.</title>
        <authorList>
            <person name="Kim M.K."/>
        </authorList>
    </citation>
    <scope>NUCLEOTIDE SEQUENCE [LARGE SCALE GENOMIC DNA]</scope>
    <source>
        <strain evidence="2">BT325</strain>
    </source>
</reference>
<proteinExistence type="predicted"/>
<keyword evidence="2" id="KW-1185">Reference proteome</keyword>
<gene>
    <name evidence="1" type="ORF">JAO75_00360</name>
</gene>
<sequence>MSELHLTDEVLMAFADGELDEPVAAAVAGAMAQNPTVARKIVEFQQSRRLTRSVFASNLAPDVPSELRAAVAAQIEAYEAVSRAGERQEPVQTQSIRSEWRSRAYPMKMALAASVAAVAVAAGYFIGQQSQPEAGRLAQLEDPLVRQELGRLGSGSEVELPFGRLRVISTYRLADQSLCREFRLHSGSSATDAVACRADEWDVTFAAAAPVSDAEYTPSSGGDLVDSYLGNLGAGPPLAGEAEAEALAQSAR</sequence>
<accession>A0ABS0XVT5</accession>